<dbReference type="PANTHER" id="PTHR38032">
    <property type="entry name" value="POLYMERASE-RELATED"/>
    <property type="match status" value="1"/>
</dbReference>
<sequence>MEKYSGNTLEKCLMEASKELNIPLDSLEYEVIKESKGLFKKNVTIRVKNKTSSLKNEINETKNIKKEDAQIKVLQGKIVITDGKEYGKSAKIIPGENVVIKLNGEEIFEATEVFSNTEVEINLMEQESKRYINIEVSKDKMEAYLTVKYVPHIVYALEDQEPANTLTLKTKILKEEFPPKFTQNEIVAYLKDAKVIQGINYEHINKLTKMDEVNNIIIARGEIAIDDLPDVIDIRFNLKKSLSFDSNNQDRIDYKDVCAVESVTPGEVLAVLTKGTKGKDGFDVYGKAIKRKEAKQVTFKAGKGTEFKDGSTIIASMAGKPTLKSGVFEVNEVYEVKSDVDINTGSVKFNGNVKIFGAVKEGMKVEATGDIEVLGGLESALLYSYGNISVIGNILRSTITAGGTDTDKLTLVKLYEDLLWSLNELILATEEVKKFNLLGNNITDGQIIKLLIETKFKSIIKTCETILLTYKEKNSSNDTIEKYIRYKLLGFTPLTIKHYSEVVNLNGILKNEIKELKSKTSIPVDTALNYCQESEINCSGDIIFQGKGLYQSKLKAGGSIYFKAPSVVRGGTLEAEKEINCKTVGSLGGVATKLWVPKHGHIYAEVAYQNTYFSVGEKEVILDVPSKKVHVYLDQDEFIIMDRFNI</sequence>
<dbReference type="OrthoDB" id="1279at2"/>
<keyword evidence="3" id="KW-1185">Reference proteome</keyword>
<dbReference type="SMART" id="SM01245">
    <property type="entry name" value="Jag_N"/>
    <property type="match status" value="1"/>
</dbReference>
<dbReference type="InterPro" id="IPR038247">
    <property type="entry name" value="Jag_N_dom_sf"/>
</dbReference>
<dbReference type="AlphaFoldDB" id="A0A1M6CB50"/>
<accession>A0A1M6CB50</accession>
<dbReference type="PANTHER" id="PTHR38032:SF1">
    <property type="entry name" value="RNA-BINDING PROTEIN KHPB N-TERMINAL DOMAIN-CONTAINING PROTEIN"/>
    <property type="match status" value="1"/>
</dbReference>
<dbReference type="Proteomes" id="UP000184080">
    <property type="component" value="Unassembled WGS sequence"/>
</dbReference>
<gene>
    <name evidence="2" type="ORF">SAMN05444401_1066</name>
</gene>
<dbReference type="Gene3D" id="3.30.30.80">
    <property type="entry name" value="probable RNA-binding protein from clostridium symbiosum atcc 14940"/>
    <property type="match status" value="1"/>
</dbReference>
<dbReference type="InterPro" id="IPR032782">
    <property type="entry name" value="KhpB_N"/>
</dbReference>
<dbReference type="InterPro" id="IPR046865">
    <property type="entry name" value="FapA_b_solenoid"/>
</dbReference>
<protein>
    <recommendedName>
        <fullName evidence="1">RNA-binding protein KhpB N-terminal domain-containing protein</fullName>
    </recommendedName>
</protein>
<dbReference type="Pfam" id="PF03961">
    <property type="entry name" value="FapA"/>
    <property type="match status" value="1"/>
</dbReference>
<feature type="domain" description="RNA-binding protein KhpB N-terminal" evidence="1">
    <location>
        <begin position="3"/>
        <end position="50"/>
    </location>
</feature>
<dbReference type="InterPro" id="IPR046866">
    <property type="entry name" value="FapA_N"/>
</dbReference>
<dbReference type="RefSeq" id="WP_083599745.1">
    <property type="nucleotide sequence ID" value="NZ_FQZO01000001.1"/>
</dbReference>
<reference evidence="2 3" key="1">
    <citation type="submission" date="2016-11" db="EMBL/GenBank/DDBJ databases">
        <authorList>
            <person name="Jaros S."/>
            <person name="Januszkiewicz K."/>
            <person name="Wedrychowicz H."/>
        </authorList>
    </citation>
    <scope>NUCLEOTIDE SEQUENCE [LARGE SCALE GENOMIC DNA]</scope>
    <source>
        <strain evidence="2 3">DSM 21864</strain>
    </source>
</reference>
<dbReference type="Pfam" id="PF14804">
    <property type="entry name" value="Jag_N"/>
    <property type="match status" value="1"/>
</dbReference>
<evidence type="ECO:0000313" key="3">
    <source>
        <dbReference type="Proteomes" id="UP000184080"/>
    </source>
</evidence>
<dbReference type="Pfam" id="PF20250">
    <property type="entry name" value="FapA_N"/>
    <property type="match status" value="1"/>
</dbReference>
<evidence type="ECO:0000313" key="2">
    <source>
        <dbReference type="EMBL" id="SHI58260.1"/>
    </source>
</evidence>
<dbReference type="InterPro" id="IPR005646">
    <property type="entry name" value="FapA"/>
</dbReference>
<organism evidence="2 3">
    <name type="scientific">Clostridium amylolyticum</name>
    <dbReference type="NCBI Taxonomy" id="1121298"/>
    <lineage>
        <taxon>Bacteria</taxon>
        <taxon>Bacillati</taxon>
        <taxon>Bacillota</taxon>
        <taxon>Clostridia</taxon>
        <taxon>Eubacteriales</taxon>
        <taxon>Clostridiaceae</taxon>
        <taxon>Clostridium</taxon>
    </lineage>
</organism>
<name>A0A1M6CB50_9CLOT</name>
<dbReference type="STRING" id="1121298.SAMN05444401_1066"/>
<proteinExistence type="predicted"/>
<dbReference type="EMBL" id="FQZO01000001">
    <property type="protein sequence ID" value="SHI58260.1"/>
    <property type="molecule type" value="Genomic_DNA"/>
</dbReference>
<evidence type="ECO:0000259" key="1">
    <source>
        <dbReference type="SMART" id="SM01245"/>
    </source>
</evidence>